<name>A0ABV6P8K0_9MICC</name>
<evidence type="ECO:0000256" key="1">
    <source>
        <dbReference type="SAM" id="Phobius"/>
    </source>
</evidence>
<proteinExistence type="predicted"/>
<keyword evidence="1" id="KW-0812">Transmembrane</keyword>
<dbReference type="Proteomes" id="UP001589862">
    <property type="component" value="Unassembled WGS sequence"/>
</dbReference>
<evidence type="ECO:0000313" key="2">
    <source>
        <dbReference type="EMBL" id="MFC0581455.1"/>
    </source>
</evidence>
<keyword evidence="1" id="KW-0472">Membrane</keyword>
<dbReference type="EMBL" id="JBHLUB010000004">
    <property type="protein sequence ID" value="MFC0581455.1"/>
    <property type="molecule type" value="Genomic_DNA"/>
</dbReference>
<protein>
    <submittedName>
        <fullName evidence="2">Uncharacterized protein</fullName>
    </submittedName>
</protein>
<keyword evidence="1" id="KW-1133">Transmembrane helix</keyword>
<reference evidence="2 3" key="1">
    <citation type="submission" date="2024-09" db="EMBL/GenBank/DDBJ databases">
        <authorList>
            <person name="Sun Q."/>
            <person name="Mori K."/>
        </authorList>
    </citation>
    <scope>NUCLEOTIDE SEQUENCE [LARGE SCALE GENOMIC DNA]</scope>
    <source>
        <strain evidence="2 3">NCAIM B.02604</strain>
    </source>
</reference>
<gene>
    <name evidence="2" type="ORF">ACFFFR_03485</name>
</gene>
<feature type="transmembrane region" description="Helical" evidence="1">
    <location>
        <begin position="6"/>
        <end position="26"/>
    </location>
</feature>
<keyword evidence="3" id="KW-1185">Reference proteome</keyword>
<comment type="caution">
    <text evidence="2">The sequence shown here is derived from an EMBL/GenBank/DDBJ whole genome shotgun (WGS) entry which is preliminary data.</text>
</comment>
<sequence>MTDFPLASSLLMALGGLLIGGAYSFWKQDFPRWVSIGFGVCAVLSLVAAWAVAQ</sequence>
<organism evidence="2 3">
    <name type="scientific">Micrococcoides hystricis</name>
    <dbReference type="NCBI Taxonomy" id="1572761"/>
    <lineage>
        <taxon>Bacteria</taxon>
        <taxon>Bacillati</taxon>
        <taxon>Actinomycetota</taxon>
        <taxon>Actinomycetes</taxon>
        <taxon>Micrococcales</taxon>
        <taxon>Micrococcaceae</taxon>
        <taxon>Micrococcoides</taxon>
    </lineage>
</organism>
<accession>A0ABV6P8K0</accession>
<evidence type="ECO:0000313" key="3">
    <source>
        <dbReference type="Proteomes" id="UP001589862"/>
    </source>
</evidence>
<dbReference type="RefSeq" id="WP_377458145.1">
    <property type="nucleotide sequence ID" value="NZ_JBHLUB010000004.1"/>
</dbReference>
<feature type="transmembrane region" description="Helical" evidence="1">
    <location>
        <begin position="33"/>
        <end position="53"/>
    </location>
</feature>